<evidence type="ECO:0000313" key="1">
    <source>
        <dbReference type="EMBL" id="KAA2371144.1"/>
    </source>
</evidence>
<protein>
    <submittedName>
        <fullName evidence="1">Uncharacterized protein</fullName>
    </submittedName>
</protein>
<organism evidence="1 2">
    <name type="scientific">Alistipes shahii</name>
    <dbReference type="NCBI Taxonomy" id="328814"/>
    <lineage>
        <taxon>Bacteria</taxon>
        <taxon>Pseudomonadati</taxon>
        <taxon>Bacteroidota</taxon>
        <taxon>Bacteroidia</taxon>
        <taxon>Bacteroidales</taxon>
        <taxon>Rikenellaceae</taxon>
        <taxon>Alistipes</taxon>
    </lineage>
</organism>
<dbReference type="RefSeq" id="WP_149887058.1">
    <property type="nucleotide sequence ID" value="NZ_CP173706.1"/>
</dbReference>
<evidence type="ECO:0000313" key="2">
    <source>
        <dbReference type="Proteomes" id="UP000323567"/>
    </source>
</evidence>
<sequence length="87" mass="9474">MIIAVALQVAFGNVQQWASLSAAYLDVRNFRTEPPSPYNIAPGKGPVPKAASEILQSFYDKIFCCKILSSLCEAHATPKSRLFSADI</sequence>
<name>A0A5B3GC50_9BACT</name>
<dbReference type="Proteomes" id="UP000323567">
    <property type="component" value="Unassembled WGS sequence"/>
</dbReference>
<accession>A0A5B3GC50</accession>
<dbReference type="AlphaFoldDB" id="A0A5B3GC50"/>
<gene>
    <name evidence="1" type="ORF">F2Y13_04105</name>
</gene>
<comment type="caution">
    <text evidence="1">The sequence shown here is derived from an EMBL/GenBank/DDBJ whole genome shotgun (WGS) entry which is preliminary data.</text>
</comment>
<reference evidence="1 2" key="1">
    <citation type="journal article" date="2019" name="Nat. Med.">
        <title>A library of human gut bacterial isolates paired with longitudinal multiomics data enables mechanistic microbiome research.</title>
        <authorList>
            <person name="Poyet M."/>
            <person name="Groussin M."/>
            <person name="Gibbons S.M."/>
            <person name="Avila-Pacheco J."/>
            <person name="Jiang X."/>
            <person name="Kearney S.M."/>
            <person name="Perrotta A.R."/>
            <person name="Berdy B."/>
            <person name="Zhao S."/>
            <person name="Lieberman T.D."/>
            <person name="Swanson P.K."/>
            <person name="Smith M."/>
            <person name="Roesemann S."/>
            <person name="Alexander J.E."/>
            <person name="Rich S.A."/>
            <person name="Livny J."/>
            <person name="Vlamakis H."/>
            <person name="Clish C."/>
            <person name="Bullock K."/>
            <person name="Deik A."/>
            <person name="Scott J."/>
            <person name="Pierce K.A."/>
            <person name="Xavier R.J."/>
            <person name="Alm E.J."/>
        </authorList>
    </citation>
    <scope>NUCLEOTIDE SEQUENCE [LARGE SCALE GENOMIC DNA]</scope>
    <source>
        <strain evidence="1 2">BIOML-A2</strain>
    </source>
</reference>
<proteinExistence type="predicted"/>
<dbReference type="EMBL" id="VVXK01000004">
    <property type="protein sequence ID" value="KAA2371144.1"/>
    <property type="molecule type" value="Genomic_DNA"/>
</dbReference>